<dbReference type="Proteomes" id="UP001432027">
    <property type="component" value="Unassembled WGS sequence"/>
</dbReference>
<evidence type="ECO:0000313" key="1">
    <source>
        <dbReference type="EMBL" id="GMS97913.1"/>
    </source>
</evidence>
<dbReference type="AlphaFoldDB" id="A0AAV5TUK4"/>
<organism evidence="1 2">
    <name type="scientific">Pristionchus entomophagus</name>
    <dbReference type="NCBI Taxonomy" id="358040"/>
    <lineage>
        <taxon>Eukaryota</taxon>
        <taxon>Metazoa</taxon>
        <taxon>Ecdysozoa</taxon>
        <taxon>Nematoda</taxon>
        <taxon>Chromadorea</taxon>
        <taxon>Rhabditida</taxon>
        <taxon>Rhabditina</taxon>
        <taxon>Diplogasteromorpha</taxon>
        <taxon>Diplogasteroidea</taxon>
        <taxon>Neodiplogasteridae</taxon>
        <taxon>Pristionchus</taxon>
    </lineage>
</organism>
<comment type="caution">
    <text evidence="1">The sequence shown here is derived from an EMBL/GenBank/DDBJ whole genome shotgun (WGS) entry which is preliminary data.</text>
</comment>
<feature type="non-terminal residue" evidence="1">
    <location>
        <position position="74"/>
    </location>
</feature>
<gene>
    <name evidence="1" type="ORF">PENTCL1PPCAC_20088</name>
</gene>
<evidence type="ECO:0000313" key="2">
    <source>
        <dbReference type="Proteomes" id="UP001432027"/>
    </source>
</evidence>
<sequence>LDIDRLIDDAVIILDEDAPSLREIVAGLVYDIPALVHNQAAAHIQIISDLYQNDNNTLEGLPRRLQACDYSAEC</sequence>
<proteinExistence type="predicted"/>
<feature type="non-terminal residue" evidence="1">
    <location>
        <position position="1"/>
    </location>
</feature>
<keyword evidence="2" id="KW-1185">Reference proteome</keyword>
<reference evidence="1" key="1">
    <citation type="submission" date="2023-10" db="EMBL/GenBank/DDBJ databases">
        <title>Genome assembly of Pristionchus species.</title>
        <authorList>
            <person name="Yoshida K."/>
            <person name="Sommer R.J."/>
        </authorList>
    </citation>
    <scope>NUCLEOTIDE SEQUENCE</scope>
    <source>
        <strain evidence="1">RS0144</strain>
    </source>
</reference>
<accession>A0AAV5TUK4</accession>
<protein>
    <submittedName>
        <fullName evidence="1">Uncharacterized protein</fullName>
    </submittedName>
</protein>
<name>A0AAV5TUK4_9BILA</name>
<dbReference type="EMBL" id="BTSX01000005">
    <property type="protein sequence ID" value="GMS97913.1"/>
    <property type="molecule type" value="Genomic_DNA"/>
</dbReference>